<keyword evidence="7" id="KW-1185">Reference proteome</keyword>
<dbReference type="InterPro" id="IPR000014">
    <property type="entry name" value="PAS"/>
</dbReference>
<feature type="non-terminal residue" evidence="6">
    <location>
        <position position="1"/>
    </location>
</feature>
<dbReference type="Proteomes" id="UP001215280">
    <property type="component" value="Unassembled WGS sequence"/>
</dbReference>
<dbReference type="Gene3D" id="3.30.450.20">
    <property type="entry name" value="PAS domain"/>
    <property type="match status" value="2"/>
</dbReference>
<evidence type="ECO:0000256" key="4">
    <source>
        <dbReference type="SAM" id="MobiDB-lite"/>
    </source>
</evidence>
<dbReference type="Pfam" id="PF08447">
    <property type="entry name" value="PAS_3"/>
    <property type="match status" value="1"/>
</dbReference>
<feature type="region of interest" description="Disordered" evidence="4">
    <location>
        <begin position="371"/>
        <end position="397"/>
    </location>
</feature>
<keyword evidence="1" id="KW-0285">Flavoprotein</keyword>
<accession>A0AAD7MJ52</accession>
<keyword evidence="3" id="KW-0157">Chromophore</keyword>
<dbReference type="SMART" id="SM00091">
    <property type="entry name" value="PAS"/>
    <property type="match status" value="2"/>
</dbReference>
<organism evidence="6 7">
    <name type="scientific">Mycena maculata</name>
    <dbReference type="NCBI Taxonomy" id="230809"/>
    <lineage>
        <taxon>Eukaryota</taxon>
        <taxon>Fungi</taxon>
        <taxon>Dikarya</taxon>
        <taxon>Basidiomycota</taxon>
        <taxon>Agaricomycotina</taxon>
        <taxon>Agaricomycetes</taxon>
        <taxon>Agaricomycetidae</taxon>
        <taxon>Agaricales</taxon>
        <taxon>Marasmiineae</taxon>
        <taxon>Mycenaceae</taxon>
        <taxon>Mycena</taxon>
    </lineage>
</organism>
<dbReference type="InterPro" id="IPR035965">
    <property type="entry name" value="PAS-like_dom_sf"/>
</dbReference>
<evidence type="ECO:0000259" key="5">
    <source>
        <dbReference type="PROSITE" id="PS50112"/>
    </source>
</evidence>
<comment type="caution">
    <text evidence="6">The sequence shown here is derived from an EMBL/GenBank/DDBJ whole genome shotgun (WGS) entry which is preliminary data.</text>
</comment>
<name>A0AAD7MJ52_9AGAR</name>
<evidence type="ECO:0000256" key="3">
    <source>
        <dbReference type="ARBA" id="ARBA00022991"/>
    </source>
</evidence>
<evidence type="ECO:0000313" key="7">
    <source>
        <dbReference type="Proteomes" id="UP001215280"/>
    </source>
</evidence>
<dbReference type="CDD" id="cd00130">
    <property type="entry name" value="PAS"/>
    <property type="match status" value="2"/>
</dbReference>
<dbReference type="NCBIfam" id="TIGR00229">
    <property type="entry name" value="sensory_box"/>
    <property type="match status" value="1"/>
</dbReference>
<proteinExistence type="predicted"/>
<dbReference type="PANTHER" id="PTHR47429:SF7">
    <property type="entry name" value="GATA-FACTOR"/>
    <property type="match status" value="1"/>
</dbReference>
<gene>
    <name evidence="6" type="ORF">DFH07DRAFT_331554</name>
</gene>
<dbReference type="InterPro" id="IPR013655">
    <property type="entry name" value="PAS_fold_3"/>
</dbReference>
<reference evidence="6" key="1">
    <citation type="submission" date="2023-03" db="EMBL/GenBank/DDBJ databases">
        <title>Massive genome expansion in bonnet fungi (Mycena s.s.) driven by repeated elements and novel gene families across ecological guilds.</title>
        <authorList>
            <consortium name="Lawrence Berkeley National Laboratory"/>
            <person name="Harder C.B."/>
            <person name="Miyauchi S."/>
            <person name="Viragh M."/>
            <person name="Kuo A."/>
            <person name="Thoen E."/>
            <person name="Andreopoulos B."/>
            <person name="Lu D."/>
            <person name="Skrede I."/>
            <person name="Drula E."/>
            <person name="Henrissat B."/>
            <person name="Morin E."/>
            <person name="Kohler A."/>
            <person name="Barry K."/>
            <person name="LaButti K."/>
            <person name="Morin E."/>
            <person name="Salamov A."/>
            <person name="Lipzen A."/>
            <person name="Mereny Z."/>
            <person name="Hegedus B."/>
            <person name="Baldrian P."/>
            <person name="Stursova M."/>
            <person name="Weitz H."/>
            <person name="Taylor A."/>
            <person name="Grigoriev I.V."/>
            <person name="Nagy L.G."/>
            <person name="Martin F."/>
            <person name="Kauserud H."/>
        </authorList>
    </citation>
    <scope>NUCLEOTIDE SEQUENCE</scope>
    <source>
        <strain evidence="6">CBHHK188m</strain>
    </source>
</reference>
<feature type="compositionally biased region" description="Basic and acidic residues" evidence="4">
    <location>
        <begin position="375"/>
        <end position="391"/>
    </location>
</feature>
<dbReference type="Pfam" id="PF13426">
    <property type="entry name" value="PAS_9"/>
    <property type="match status" value="1"/>
</dbReference>
<feature type="region of interest" description="Disordered" evidence="4">
    <location>
        <begin position="121"/>
        <end position="160"/>
    </location>
</feature>
<evidence type="ECO:0000256" key="2">
    <source>
        <dbReference type="ARBA" id="ARBA00022643"/>
    </source>
</evidence>
<feature type="domain" description="PAS" evidence="5">
    <location>
        <begin position="212"/>
        <end position="237"/>
    </location>
</feature>
<feature type="compositionally biased region" description="Low complexity" evidence="4">
    <location>
        <begin position="123"/>
        <end position="144"/>
    </location>
</feature>
<dbReference type="GO" id="GO:0005634">
    <property type="term" value="C:nucleus"/>
    <property type="evidence" value="ECO:0007669"/>
    <property type="project" value="TreeGrafter"/>
</dbReference>
<dbReference type="SUPFAM" id="SSF55785">
    <property type="entry name" value="PYP-like sensor domain (PAS domain)"/>
    <property type="match status" value="2"/>
</dbReference>
<evidence type="ECO:0000256" key="1">
    <source>
        <dbReference type="ARBA" id="ARBA00022630"/>
    </source>
</evidence>
<sequence length="722" mass="75097">MAPYNLGAVLGPPPLGSATSTIQFQLPEYLYDAPPTLAPGGGAEALHPAVAATWFANSGFRAMGRYPAQDAVEPEEQSEGRGVGAVADAWNSLTTLHDHFAAMPIARSGLATGTTSELASWDNTNTSSNNITSISNLSKNSTSNRPTSSGSEASDHGWTPSPLTGALPVYSQSGFDVVSLLARVQNRREKRVQLGPIDFTTSFVVVDVRRHDAPIVYCSPSFCALTGYGEREVVGRNCRFLQTPPPSATVPPLVRGSPRTHTSAPAVRALAKAVSAGKEAQVSLVNYRRDGGAFVNLVSVVPLRGEFVDEEDGYESEYGCKGGEVVWYVGFQVDLGRQSEGIVERVREGRYYKGAVVAAAQGITTAATTTTALAKAKDRPEGAPAPRERRSTAVPPPKVSPVLARLLANPRFLASCGIHVPLNGFAPTSEAGGVLGSGGAGTGAEYQAVQECKGGGGLPPDPASHALHCLLLQELPDFVHVLSLKGAFLYVAPAVTRVLGWAPAELVGRAVADVCFKKDVVAVGRALKEASLPVEGVGAESGKGPTTTADALRPVDLVFRALTKSGAWVWVECRGRLHVEPGKGRKAIVLVGRARAMARVGEGEMPVMSAPRMSPDGQTQTYAGGWAPPLKRARMEEGISGALGSPQALMSPRASPPAGISAATPTAFHGLLDPHGLLISVGAGAPAVLGWEPLALRGTRLGALVVPDTRLSAAGSPNAVDG</sequence>
<dbReference type="PROSITE" id="PS50112">
    <property type="entry name" value="PAS"/>
    <property type="match status" value="2"/>
</dbReference>
<dbReference type="AlphaFoldDB" id="A0AAD7MJ52"/>
<feature type="domain" description="PAS" evidence="5">
    <location>
        <begin position="471"/>
        <end position="530"/>
    </location>
</feature>
<protein>
    <submittedName>
        <fullName evidence="6">Blue light photoreceptor</fullName>
    </submittedName>
</protein>
<dbReference type="EMBL" id="JARJLG010000301">
    <property type="protein sequence ID" value="KAJ7718713.1"/>
    <property type="molecule type" value="Genomic_DNA"/>
</dbReference>
<keyword evidence="2" id="KW-0288">FMN</keyword>
<evidence type="ECO:0000313" key="6">
    <source>
        <dbReference type="EMBL" id="KAJ7718713.1"/>
    </source>
</evidence>
<dbReference type="PANTHER" id="PTHR47429">
    <property type="entry name" value="PROTEIN TWIN LOV 1"/>
    <property type="match status" value="1"/>
</dbReference>